<keyword evidence="3" id="KW-1185">Reference proteome</keyword>
<dbReference type="InterPro" id="IPR025145">
    <property type="entry name" value="DUF4087"/>
</dbReference>
<protein>
    <recommendedName>
        <fullName evidence="4">DUF4087 domain-containing protein</fullName>
    </recommendedName>
</protein>
<dbReference type="AlphaFoldDB" id="M5EHY1"/>
<comment type="caution">
    <text evidence="2">The sequence shown here is derived from an EMBL/GenBank/DDBJ whole genome shotgun (WGS) entry which is preliminary data.</text>
</comment>
<dbReference type="RefSeq" id="WP_008873204.1">
    <property type="nucleotide sequence ID" value="NZ_CAUM01000029.1"/>
</dbReference>
<proteinExistence type="predicted"/>
<keyword evidence="1" id="KW-0732">Signal</keyword>
<feature type="signal peptide" evidence="1">
    <location>
        <begin position="1"/>
        <end position="20"/>
    </location>
</feature>
<dbReference type="EMBL" id="CAUM01000029">
    <property type="protein sequence ID" value="CCV04224.1"/>
    <property type="molecule type" value="Genomic_DNA"/>
</dbReference>
<gene>
    <name evidence="2" type="ORF">MESS2_1240002</name>
</gene>
<sequence length="123" mass="13293">MRLLAAICFCLAIVSSPAAADAERRCGWYSSPTPGNLILTDGDGDWWIQMQGRPDPKGIDNVPAFDDRQFVETNVPGSGHGYGCACMTVVTNAKQQKITRVISGKILPLVRCRKDTSLPDPDG</sequence>
<dbReference type="Pfam" id="PF13316">
    <property type="entry name" value="DUF4087"/>
    <property type="match status" value="1"/>
</dbReference>
<dbReference type="OrthoDB" id="339834at2"/>
<evidence type="ECO:0000313" key="2">
    <source>
        <dbReference type="EMBL" id="CCV04224.1"/>
    </source>
</evidence>
<evidence type="ECO:0008006" key="4">
    <source>
        <dbReference type="Google" id="ProtNLM"/>
    </source>
</evidence>
<organism evidence="2 3">
    <name type="scientific">Mesorhizobium metallidurans STM 2683</name>
    <dbReference type="NCBI Taxonomy" id="1297569"/>
    <lineage>
        <taxon>Bacteria</taxon>
        <taxon>Pseudomonadati</taxon>
        <taxon>Pseudomonadota</taxon>
        <taxon>Alphaproteobacteria</taxon>
        <taxon>Hyphomicrobiales</taxon>
        <taxon>Phyllobacteriaceae</taxon>
        <taxon>Mesorhizobium</taxon>
    </lineage>
</organism>
<evidence type="ECO:0000313" key="3">
    <source>
        <dbReference type="Proteomes" id="UP000012062"/>
    </source>
</evidence>
<dbReference type="eggNOG" id="ENOG50331VJ">
    <property type="taxonomic scope" value="Bacteria"/>
</dbReference>
<feature type="chain" id="PRO_5004066093" description="DUF4087 domain-containing protein" evidence="1">
    <location>
        <begin position="21"/>
        <end position="123"/>
    </location>
</feature>
<accession>M5EHY1</accession>
<dbReference type="STRING" id="1297569.MESS2_1240002"/>
<name>M5EHY1_9HYPH</name>
<evidence type="ECO:0000256" key="1">
    <source>
        <dbReference type="SAM" id="SignalP"/>
    </source>
</evidence>
<reference evidence="2 3" key="1">
    <citation type="submission" date="2013-02" db="EMBL/GenBank/DDBJ databases">
        <authorList>
            <person name="Genoscope - CEA"/>
        </authorList>
    </citation>
    <scope>NUCLEOTIDE SEQUENCE [LARGE SCALE GENOMIC DNA]</scope>
    <source>
        <strain evidence="2 3">STM 2683</strain>
    </source>
</reference>
<dbReference type="Proteomes" id="UP000012062">
    <property type="component" value="Unassembled WGS sequence"/>
</dbReference>